<feature type="transmembrane region" description="Helical" evidence="4">
    <location>
        <begin position="333"/>
        <end position="356"/>
    </location>
</feature>
<dbReference type="InterPro" id="IPR050327">
    <property type="entry name" value="Proton-linked_MCT"/>
</dbReference>
<feature type="transmembrane region" description="Helical" evidence="4">
    <location>
        <begin position="163"/>
        <end position="182"/>
    </location>
</feature>
<evidence type="ECO:0000256" key="4">
    <source>
        <dbReference type="SAM" id="Phobius"/>
    </source>
</evidence>
<keyword evidence="1 4" id="KW-0812">Transmembrane</keyword>
<dbReference type="EMBL" id="LFTY01000002">
    <property type="protein sequence ID" value="KMW58157.1"/>
    <property type="molecule type" value="Genomic_DNA"/>
</dbReference>
<evidence type="ECO:0000256" key="2">
    <source>
        <dbReference type="ARBA" id="ARBA00022989"/>
    </source>
</evidence>
<dbReference type="Proteomes" id="UP000037178">
    <property type="component" value="Unassembled WGS sequence"/>
</dbReference>
<dbReference type="InterPro" id="IPR036259">
    <property type="entry name" value="MFS_trans_sf"/>
</dbReference>
<dbReference type="PANTHER" id="PTHR11360">
    <property type="entry name" value="MONOCARBOXYLATE TRANSPORTER"/>
    <property type="match status" value="1"/>
</dbReference>
<organism evidence="6 7">
    <name type="scientific">Candidatus Rhodobacter oscarellae</name>
    <dbReference type="NCBI Taxonomy" id="1675527"/>
    <lineage>
        <taxon>Bacteria</taxon>
        <taxon>Pseudomonadati</taxon>
        <taxon>Pseudomonadota</taxon>
        <taxon>Alphaproteobacteria</taxon>
        <taxon>Rhodobacterales</taxon>
        <taxon>Rhodobacter group</taxon>
        <taxon>Rhodobacter</taxon>
    </lineage>
</organism>
<accession>A0A0J9E634</accession>
<gene>
    <name evidence="6" type="ORF">AIOL_003128</name>
</gene>
<feature type="transmembrane region" description="Helical" evidence="4">
    <location>
        <begin position="243"/>
        <end position="263"/>
    </location>
</feature>
<feature type="transmembrane region" description="Helical" evidence="4">
    <location>
        <begin position="275"/>
        <end position="293"/>
    </location>
</feature>
<comment type="caution">
    <text evidence="6">The sequence shown here is derived from an EMBL/GenBank/DDBJ whole genome shotgun (WGS) entry which is preliminary data.</text>
</comment>
<feature type="transmembrane region" description="Helical" evidence="4">
    <location>
        <begin position="74"/>
        <end position="92"/>
    </location>
</feature>
<dbReference type="PANTHER" id="PTHR11360:SF284">
    <property type="entry name" value="EG:103B4.3 PROTEIN-RELATED"/>
    <property type="match status" value="1"/>
</dbReference>
<dbReference type="OrthoDB" id="7375466at2"/>
<evidence type="ECO:0000256" key="3">
    <source>
        <dbReference type="ARBA" id="ARBA00023136"/>
    </source>
</evidence>
<name>A0A0J9E634_9RHOB</name>
<feature type="transmembrane region" description="Helical" evidence="4">
    <location>
        <begin position="299"/>
        <end position="321"/>
    </location>
</feature>
<proteinExistence type="predicted"/>
<dbReference type="Gene3D" id="1.20.1250.20">
    <property type="entry name" value="MFS general substrate transporter like domains"/>
    <property type="match status" value="2"/>
</dbReference>
<dbReference type="AlphaFoldDB" id="A0A0J9E634"/>
<dbReference type="SUPFAM" id="SSF103473">
    <property type="entry name" value="MFS general substrate transporter"/>
    <property type="match status" value="1"/>
</dbReference>
<evidence type="ECO:0000256" key="1">
    <source>
        <dbReference type="ARBA" id="ARBA00022692"/>
    </source>
</evidence>
<feature type="transmembrane region" description="Helical" evidence="4">
    <location>
        <begin position="134"/>
        <end position="157"/>
    </location>
</feature>
<dbReference type="RefSeq" id="WP_049643795.1">
    <property type="nucleotide sequence ID" value="NZ_LFTY01000002.1"/>
</dbReference>
<dbReference type="PROSITE" id="PS50850">
    <property type="entry name" value="MFS"/>
    <property type="match status" value="1"/>
</dbReference>
<feature type="transmembrane region" description="Helical" evidence="4">
    <location>
        <begin position="43"/>
        <end position="62"/>
    </location>
</feature>
<reference evidence="6 7" key="1">
    <citation type="submission" date="2015-06" db="EMBL/GenBank/DDBJ databases">
        <title>Draft genome sequence of an Alphaproteobacteria species associated to the Mediterranean sponge Oscarella lobularis.</title>
        <authorList>
            <person name="Jourda C."/>
            <person name="Santini S."/>
            <person name="Claverie J.-M."/>
        </authorList>
    </citation>
    <scope>NUCLEOTIDE SEQUENCE [LARGE SCALE GENOMIC DNA]</scope>
    <source>
        <strain evidence="6">IGS</strain>
    </source>
</reference>
<protein>
    <submittedName>
        <fullName evidence="6">Transporter</fullName>
    </submittedName>
</protein>
<keyword evidence="2 4" id="KW-1133">Transmembrane helix</keyword>
<dbReference type="STRING" id="1675527.AIOL_003128"/>
<feature type="domain" description="Major facilitator superfamily (MFS) profile" evidence="5">
    <location>
        <begin position="1"/>
        <end position="388"/>
    </location>
</feature>
<dbReference type="CDD" id="cd17355">
    <property type="entry name" value="MFS_YcxA_like"/>
    <property type="match status" value="1"/>
</dbReference>
<dbReference type="InterPro" id="IPR020846">
    <property type="entry name" value="MFS_dom"/>
</dbReference>
<dbReference type="PATRIC" id="fig|1675527.3.peg.3271"/>
<evidence type="ECO:0000259" key="5">
    <source>
        <dbReference type="PROSITE" id="PS50850"/>
    </source>
</evidence>
<dbReference type="InterPro" id="IPR011701">
    <property type="entry name" value="MFS"/>
</dbReference>
<feature type="transmembrane region" description="Helical" evidence="4">
    <location>
        <begin position="209"/>
        <end position="231"/>
    </location>
</feature>
<evidence type="ECO:0000313" key="6">
    <source>
        <dbReference type="EMBL" id="KMW58157.1"/>
    </source>
</evidence>
<sequence>MKDPRYTVVAGACLTQFTVIGFLFSYGVFIAEFQEHLGWSRTLLSVAAALGSLAMGVMAMLGGRLSDRFGASRVLAVTGVLYGCGIVLLSGVTQPWQLLALFATLIAVGLATHDVVTLSTIARLFDKRRGIMSAVVKVGTALGQMAVPPVTAALILGLGWRQALVVLGVSAAVLLVAAALLMRAPVKERAAQNADLPGVSFAKARQSRVFWTLCLMQFLFFATLMSVPFHLPVHGMDLGLAQGMAATLLSVVGGASIVGRLTIGALSDRIGGRNTYVVCLGALILALVGLIYVSTPSILFLAVAFYGFGHGGLFVVVSPTVARYFGMRAHGAIFGAVLFSGTIGGSFGPILLGWVFDTFGSYTPGFTALAAAAALALGLACTLPRPKSA</sequence>
<feature type="transmembrane region" description="Helical" evidence="4">
    <location>
        <begin position="98"/>
        <end position="122"/>
    </location>
</feature>
<keyword evidence="3 4" id="KW-0472">Membrane</keyword>
<keyword evidence="7" id="KW-1185">Reference proteome</keyword>
<feature type="transmembrane region" description="Helical" evidence="4">
    <location>
        <begin position="362"/>
        <end position="383"/>
    </location>
</feature>
<evidence type="ECO:0000313" key="7">
    <source>
        <dbReference type="Proteomes" id="UP000037178"/>
    </source>
</evidence>
<feature type="transmembrane region" description="Helical" evidence="4">
    <location>
        <begin position="7"/>
        <end position="31"/>
    </location>
</feature>
<dbReference type="Pfam" id="PF07690">
    <property type="entry name" value="MFS_1"/>
    <property type="match status" value="1"/>
</dbReference>
<dbReference type="GO" id="GO:0022857">
    <property type="term" value="F:transmembrane transporter activity"/>
    <property type="evidence" value="ECO:0007669"/>
    <property type="project" value="InterPro"/>
</dbReference>